<feature type="signal peptide" evidence="1">
    <location>
        <begin position="1"/>
        <end position="24"/>
    </location>
</feature>
<reference evidence="2 3" key="1">
    <citation type="submission" date="2021-03" db="EMBL/GenBank/DDBJ databases">
        <title>Genomic Encyclopedia of Type Strains, Phase IV (KMG-IV): sequencing the most valuable type-strain genomes for metagenomic binning, comparative biology and taxonomic classification.</title>
        <authorList>
            <person name="Goeker M."/>
        </authorList>
    </citation>
    <scope>NUCLEOTIDE SEQUENCE [LARGE SCALE GENOMIC DNA]</scope>
    <source>
        <strain evidence="2 3">DSM 26427</strain>
    </source>
</reference>
<dbReference type="EMBL" id="JAGGJV010000005">
    <property type="protein sequence ID" value="MBP1859698.1"/>
    <property type="molecule type" value="Genomic_DNA"/>
</dbReference>
<gene>
    <name evidence="2" type="ORF">J2Z75_003215</name>
</gene>
<keyword evidence="3" id="KW-1185">Reference proteome</keyword>
<proteinExistence type="predicted"/>
<dbReference type="RefSeq" id="WP_234937365.1">
    <property type="nucleotide sequence ID" value="NZ_JAGGJV010000005.1"/>
</dbReference>
<evidence type="ECO:0000313" key="2">
    <source>
        <dbReference type="EMBL" id="MBP1859698.1"/>
    </source>
</evidence>
<evidence type="ECO:0000256" key="1">
    <source>
        <dbReference type="SAM" id="SignalP"/>
    </source>
</evidence>
<name>A0ABS4EP45_9HYPH</name>
<keyword evidence="1" id="KW-0732">Signal</keyword>
<organism evidence="2 3">
    <name type="scientific">Rhizobium herbae</name>
    <dbReference type="NCBI Taxonomy" id="508661"/>
    <lineage>
        <taxon>Bacteria</taxon>
        <taxon>Pseudomonadati</taxon>
        <taxon>Pseudomonadota</taxon>
        <taxon>Alphaproteobacteria</taxon>
        <taxon>Hyphomicrobiales</taxon>
        <taxon>Rhizobiaceae</taxon>
        <taxon>Rhizobium/Agrobacterium group</taxon>
        <taxon>Rhizobium</taxon>
    </lineage>
</organism>
<comment type="caution">
    <text evidence="2">The sequence shown here is derived from an EMBL/GenBank/DDBJ whole genome shotgun (WGS) entry which is preliminary data.</text>
</comment>
<accession>A0ABS4EP45</accession>
<evidence type="ECO:0000313" key="3">
    <source>
        <dbReference type="Proteomes" id="UP000823786"/>
    </source>
</evidence>
<protein>
    <submittedName>
        <fullName evidence="2">Uncharacterized protein</fullName>
    </submittedName>
</protein>
<feature type="chain" id="PRO_5046897634" evidence="1">
    <location>
        <begin position="25"/>
        <end position="109"/>
    </location>
</feature>
<sequence>MSFRNRTALLALFAAGLLPAGAFASSDDAWEAMRADVSAKCLEAAAGSIETPQAAVDPFGSESFGLAIVSGKPKGADGRISQICVYNKQTKTIELGGELTDEMLNAPAK</sequence>
<dbReference type="Proteomes" id="UP000823786">
    <property type="component" value="Unassembled WGS sequence"/>
</dbReference>